<gene>
    <name evidence="2" type="ORF">Pan216_38810</name>
</gene>
<organism evidence="2 3">
    <name type="scientific">Kolteria novifilia</name>
    <dbReference type="NCBI Taxonomy" id="2527975"/>
    <lineage>
        <taxon>Bacteria</taxon>
        <taxon>Pseudomonadati</taxon>
        <taxon>Planctomycetota</taxon>
        <taxon>Planctomycetia</taxon>
        <taxon>Kolteriales</taxon>
        <taxon>Kolteriaceae</taxon>
        <taxon>Kolteria</taxon>
    </lineage>
</organism>
<sequence length="356" mass="38551">MSISSRSSSLPGVLGSLALIALLGGAGMTRAQAEESVRRSNGILYQGTVVRFDDRGVVIRDKNGKEEEIPTEEIVELNLGLSVAQGRADVALANGDFTQAAELFLQAAQGESRPWALRRIEIGLLDALRLSGQHLEAAELFLEIAAERDDPAFMARAPLVWIDGTTIDEKALEQARQWLAPTASPMQRLLGASWLVDGARSASAREALDKLRTQPDRRIGSMARAQYLRASANPPSDEELRQFHDLIETLPTAARKGPQFVYAQALEANGKPVDAALAYLWVPMVYDQERSELAAASLYHAARNSKKAGLNADATRLLDELAKKYPESPWAARAERANHGSDDPRDIDGDGSSSGG</sequence>
<reference evidence="2 3" key="1">
    <citation type="submission" date="2019-02" db="EMBL/GenBank/DDBJ databases">
        <title>Deep-cultivation of Planctomycetes and their phenomic and genomic characterization uncovers novel biology.</title>
        <authorList>
            <person name="Wiegand S."/>
            <person name="Jogler M."/>
            <person name="Boedeker C."/>
            <person name="Pinto D."/>
            <person name="Vollmers J."/>
            <person name="Rivas-Marin E."/>
            <person name="Kohn T."/>
            <person name="Peeters S.H."/>
            <person name="Heuer A."/>
            <person name="Rast P."/>
            <person name="Oberbeckmann S."/>
            <person name="Bunk B."/>
            <person name="Jeske O."/>
            <person name="Meyerdierks A."/>
            <person name="Storesund J.E."/>
            <person name="Kallscheuer N."/>
            <person name="Luecker S."/>
            <person name="Lage O.M."/>
            <person name="Pohl T."/>
            <person name="Merkel B.J."/>
            <person name="Hornburger P."/>
            <person name="Mueller R.-W."/>
            <person name="Bruemmer F."/>
            <person name="Labrenz M."/>
            <person name="Spormann A.M."/>
            <person name="Op den Camp H."/>
            <person name="Overmann J."/>
            <person name="Amann R."/>
            <person name="Jetten M.S.M."/>
            <person name="Mascher T."/>
            <person name="Medema M.H."/>
            <person name="Devos D.P."/>
            <person name="Kaster A.-K."/>
            <person name="Ovreas L."/>
            <person name="Rohde M."/>
            <person name="Galperin M.Y."/>
            <person name="Jogler C."/>
        </authorList>
    </citation>
    <scope>NUCLEOTIDE SEQUENCE [LARGE SCALE GENOMIC DNA]</scope>
    <source>
        <strain evidence="2 3">Pan216</strain>
    </source>
</reference>
<keyword evidence="3" id="KW-1185">Reference proteome</keyword>
<dbReference type="KEGG" id="knv:Pan216_38810"/>
<dbReference type="AlphaFoldDB" id="A0A518B7Q7"/>
<dbReference type="EMBL" id="CP036279">
    <property type="protein sequence ID" value="QDU63007.1"/>
    <property type="molecule type" value="Genomic_DNA"/>
</dbReference>
<dbReference type="Gene3D" id="1.25.40.10">
    <property type="entry name" value="Tetratricopeptide repeat domain"/>
    <property type="match status" value="1"/>
</dbReference>
<accession>A0A518B7Q7</accession>
<evidence type="ECO:0000256" key="1">
    <source>
        <dbReference type="SAM" id="MobiDB-lite"/>
    </source>
</evidence>
<dbReference type="Proteomes" id="UP000317093">
    <property type="component" value="Chromosome"/>
</dbReference>
<protein>
    <recommendedName>
        <fullName evidence="4">Tetratricopeptide repeat protein</fullName>
    </recommendedName>
</protein>
<proteinExistence type="predicted"/>
<feature type="compositionally biased region" description="Basic and acidic residues" evidence="1">
    <location>
        <begin position="333"/>
        <end position="348"/>
    </location>
</feature>
<evidence type="ECO:0008006" key="4">
    <source>
        <dbReference type="Google" id="ProtNLM"/>
    </source>
</evidence>
<dbReference type="InterPro" id="IPR011990">
    <property type="entry name" value="TPR-like_helical_dom_sf"/>
</dbReference>
<name>A0A518B7Q7_9BACT</name>
<evidence type="ECO:0000313" key="2">
    <source>
        <dbReference type="EMBL" id="QDU63007.1"/>
    </source>
</evidence>
<evidence type="ECO:0000313" key="3">
    <source>
        <dbReference type="Proteomes" id="UP000317093"/>
    </source>
</evidence>
<feature type="region of interest" description="Disordered" evidence="1">
    <location>
        <begin position="329"/>
        <end position="356"/>
    </location>
</feature>